<feature type="compositionally biased region" description="Low complexity" evidence="1">
    <location>
        <begin position="198"/>
        <end position="264"/>
    </location>
</feature>
<keyword evidence="3" id="KW-1185">Reference proteome</keyword>
<feature type="region of interest" description="Disordered" evidence="1">
    <location>
        <begin position="154"/>
        <end position="174"/>
    </location>
</feature>
<dbReference type="RefSeq" id="XP_066699341.1">
    <property type="nucleotide sequence ID" value="XM_066843229.1"/>
</dbReference>
<sequence length="343" mass="33854">MKSSTVAMAVGATAVSADMPGNLTSFTSVYSGDNCIFKRANGDVYTLPADKCTQTESMANILESGSSTAPFTATSGFQAAKTTGASGNGPYTYGASSLAPSGTYILTGNSWTTSFTATGSDNSAWATSVASSAGVTDTTVTSTVRGTVKVTVHRSSAPTGAWSSGTSWDSSAAPTSNSAWASGTSWYNSATPAGTWSSTTSWGTSAAPTSTGAWSSSASWDSSAAPTASSAWSSTTSEDSTAVPTVSSAWSSATESSAAPTGASWDSSSSYGFATVTASSQPSGPAGSYNATWSSSTTAGSTPSGPSDTGAANPTVVPINTGASLKTATKMLAAVAMFAMVAL</sequence>
<evidence type="ECO:0000256" key="1">
    <source>
        <dbReference type="SAM" id="MobiDB-lite"/>
    </source>
</evidence>
<reference evidence="2 3" key="1">
    <citation type="submission" date="2023-01" db="EMBL/GenBank/DDBJ databases">
        <title>Analysis of 21 Apiospora genomes using comparative genomics revels a genus with tremendous synthesis potential of carbohydrate active enzymes and secondary metabolites.</title>
        <authorList>
            <person name="Sorensen T."/>
        </authorList>
    </citation>
    <scope>NUCLEOTIDE SEQUENCE [LARGE SCALE GENOMIC DNA]</scope>
    <source>
        <strain evidence="2 3">CBS 24483</strain>
    </source>
</reference>
<name>A0ABR1QBB7_9PEZI</name>
<feature type="compositionally biased region" description="Low complexity" evidence="1">
    <location>
        <begin position="291"/>
        <end position="311"/>
    </location>
</feature>
<dbReference type="EMBL" id="JAQQWE010000005">
    <property type="protein sequence ID" value="KAK7951279.1"/>
    <property type="molecule type" value="Genomic_DNA"/>
</dbReference>
<organism evidence="2 3">
    <name type="scientific">Apiospora aurea</name>
    <dbReference type="NCBI Taxonomy" id="335848"/>
    <lineage>
        <taxon>Eukaryota</taxon>
        <taxon>Fungi</taxon>
        <taxon>Dikarya</taxon>
        <taxon>Ascomycota</taxon>
        <taxon>Pezizomycotina</taxon>
        <taxon>Sordariomycetes</taxon>
        <taxon>Xylariomycetidae</taxon>
        <taxon>Amphisphaeriales</taxon>
        <taxon>Apiosporaceae</taxon>
        <taxon>Apiospora</taxon>
    </lineage>
</organism>
<dbReference type="GeneID" id="92076291"/>
<feature type="region of interest" description="Disordered" evidence="1">
    <location>
        <begin position="280"/>
        <end position="313"/>
    </location>
</feature>
<evidence type="ECO:0000313" key="2">
    <source>
        <dbReference type="EMBL" id="KAK7951279.1"/>
    </source>
</evidence>
<feature type="region of interest" description="Disordered" evidence="1">
    <location>
        <begin position="198"/>
        <end position="267"/>
    </location>
</feature>
<proteinExistence type="predicted"/>
<comment type="caution">
    <text evidence="2">The sequence shown here is derived from an EMBL/GenBank/DDBJ whole genome shotgun (WGS) entry which is preliminary data.</text>
</comment>
<dbReference type="Proteomes" id="UP001391051">
    <property type="component" value="Unassembled WGS sequence"/>
</dbReference>
<protein>
    <submittedName>
        <fullName evidence="2">Uncharacterized protein</fullName>
    </submittedName>
</protein>
<evidence type="ECO:0000313" key="3">
    <source>
        <dbReference type="Proteomes" id="UP001391051"/>
    </source>
</evidence>
<accession>A0ABR1QBB7</accession>
<gene>
    <name evidence="2" type="ORF">PG986_007007</name>
</gene>